<proteinExistence type="inferred from homology"/>
<gene>
    <name evidence="9" type="ORF">TOPH_08067</name>
</gene>
<dbReference type="Proteomes" id="UP000036947">
    <property type="component" value="Unassembled WGS sequence"/>
</dbReference>
<organism evidence="9 10">
    <name type="scientific">Tolypocladium ophioglossoides (strain CBS 100239)</name>
    <name type="common">Snaketongue truffleclub</name>
    <name type="synonym">Elaphocordyceps ophioglossoides</name>
    <dbReference type="NCBI Taxonomy" id="1163406"/>
    <lineage>
        <taxon>Eukaryota</taxon>
        <taxon>Fungi</taxon>
        <taxon>Dikarya</taxon>
        <taxon>Ascomycota</taxon>
        <taxon>Pezizomycotina</taxon>
        <taxon>Sordariomycetes</taxon>
        <taxon>Hypocreomycetidae</taxon>
        <taxon>Hypocreales</taxon>
        <taxon>Ophiocordycipitaceae</taxon>
        <taxon>Tolypocladium</taxon>
    </lineage>
</organism>
<keyword evidence="7" id="KW-0503">Monooxygenase</keyword>
<keyword evidence="10" id="KW-1185">Reference proteome</keyword>
<keyword evidence="3 8" id="KW-0349">Heme</keyword>
<keyword evidence="4 8" id="KW-0479">Metal-binding</keyword>
<feature type="binding site" description="axial binding residue" evidence="8">
    <location>
        <position position="500"/>
    </location>
    <ligand>
        <name>heme</name>
        <dbReference type="ChEBI" id="CHEBI:30413"/>
    </ligand>
    <ligandPart>
        <name>Fe</name>
        <dbReference type="ChEBI" id="CHEBI:18248"/>
    </ligandPart>
</feature>
<evidence type="ECO:0000256" key="7">
    <source>
        <dbReference type="ARBA" id="ARBA00023033"/>
    </source>
</evidence>
<sequence>AGFGNAFPTPNKVECLLCLAACEITSNPFALLQVGCIQLGFTSEKFTRTMIENTLGTEMSVATGVTAALLLFISYLVCKCIYNLYFHPLSNFPGDKVAALGLYYEFYHDVIKDGTYLWRIEEMHKKYGPIVRINANELHIHDPEFYPKIYAGSSRRVDKYPAAVAAYTVPTASLSTIDHDHHRLRRGILAPYFSKRSVTVLEPTINERVDRLCQRLEGAIASGEPIDLDAASAALTADIVSLYFYGKNYDYLGNKDFKFVVRDAIVGLIRFYNFTRFFPALANFIKSLPIPIIRLINPGAANLLISQIDIKREIVESLKDKEKIKTKSVIVGALEDPEIPAQEKTLDRLVDEGTTVIFAGTETTARSISVAIFYLLNNKALLQTLREELSTVTKGEDGQYPLQQLEALPFLTGCVQEGLRLAHGPAIRLPRIAPEEALRYGDWLSPPGTPVSESTILIHLDPTIFPNPKVFDPDRWVRAEKEGIKLRKYIVSFTKGTRVCLGINLAYAELYIAIAKIASSFDMELFETTEDDLEVYHIRLTGYPRKGNGEVKAKIVRKLS</sequence>
<dbReference type="InterPro" id="IPR002401">
    <property type="entry name" value="Cyt_P450_E_grp-I"/>
</dbReference>
<comment type="caution">
    <text evidence="9">The sequence shown here is derived from an EMBL/GenBank/DDBJ whole genome shotgun (WGS) entry which is preliminary data.</text>
</comment>
<dbReference type="Gene3D" id="1.10.630.10">
    <property type="entry name" value="Cytochrome P450"/>
    <property type="match status" value="1"/>
</dbReference>
<name>A0A0L0MZN9_TOLOC</name>
<evidence type="ECO:0000256" key="3">
    <source>
        <dbReference type="ARBA" id="ARBA00022617"/>
    </source>
</evidence>
<evidence type="ECO:0000256" key="8">
    <source>
        <dbReference type="PIRSR" id="PIRSR602401-1"/>
    </source>
</evidence>
<comment type="similarity">
    <text evidence="2">Belongs to the cytochrome P450 family.</text>
</comment>
<dbReference type="CDD" id="cd11062">
    <property type="entry name" value="CYP58-like"/>
    <property type="match status" value="1"/>
</dbReference>
<comment type="cofactor">
    <cofactor evidence="1 8">
        <name>heme</name>
        <dbReference type="ChEBI" id="CHEBI:30413"/>
    </cofactor>
</comment>
<dbReference type="AlphaFoldDB" id="A0A0L0MZN9"/>
<dbReference type="InterPro" id="IPR001128">
    <property type="entry name" value="Cyt_P450"/>
</dbReference>
<keyword evidence="6 8" id="KW-0408">Iron</keyword>
<evidence type="ECO:0000256" key="1">
    <source>
        <dbReference type="ARBA" id="ARBA00001971"/>
    </source>
</evidence>
<dbReference type="GO" id="GO:0016705">
    <property type="term" value="F:oxidoreductase activity, acting on paired donors, with incorporation or reduction of molecular oxygen"/>
    <property type="evidence" value="ECO:0007669"/>
    <property type="project" value="InterPro"/>
</dbReference>
<dbReference type="PANTHER" id="PTHR24305:SF157">
    <property type="entry name" value="N-ACETYLTRYPTOPHAN 6-HYDROXYLASE IVOC-RELATED"/>
    <property type="match status" value="1"/>
</dbReference>
<dbReference type="GO" id="GO:0005506">
    <property type="term" value="F:iron ion binding"/>
    <property type="evidence" value="ECO:0007669"/>
    <property type="project" value="InterPro"/>
</dbReference>
<dbReference type="STRING" id="1163406.A0A0L0MZN9"/>
<accession>A0A0L0MZN9</accession>
<evidence type="ECO:0000256" key="5">
    <source>
        <dbReference type="ARBA" id="ARBA00023002"/>
    </source>
</evidence>
<dbReference type="PANTHER" id="PTHR24305">
    <property type="entry name" value="CYTOCHROME P450"/>
    <property type="match status" value="1"/>
</dbReference>
<evidence type="ECO:0000256" key="6">
    <source>
        <dbReference type="ARBA" id="ARBA00023004"/>
    </source>
</evidence>
<dbReference type="GO" id="GO:0004497">
    <property type="term" value="F:monooxygenase activity"/>
    <property type="evidence" value="ECO:0007669"/>
    <property type="project" value="UniProtKB-KW"/>
</dbReference>
<evidence type="ECO:0000313" key="9">
    <source>
        <dbReference type="EMBL" id="KND87287.1"/>
    </source>
</evidence>
<dbReference type="Pfam" id="PF00067">
    <property type="entry name" value="p450"/>
    <property type="match status" value="1"/>
</dbReference>
<protein>
    <submittedName>
        <fullName evidence="9">Trichodiene oxygenase</fullName>
    </submittedName>
</protein>
<feature type="non-terminal residue" evidence="9">
    <location>
        <position position="1"/>
    </location>
</feature>
<dbReference type="GO" id="GO:0020037">
    <property type="term" value="F:heme binding"/>
    <property type="evidence" value="ECO:0007669"/>
    <property type="project" value="InterPro"/>
</dbReference>
<keyword evidence="5" id="KW-0560">Oxidoreductase</keyword>
<dbReference type="OrthoDB" id="3945418at2759"/>
<reference evidence="9 10" key="1">
    <citation type="journal article" date="2015" name="BMC Genomics">
        <title>The genome of the truffle-parasite Tolypocladium ophioglossoides and the evolution of antifungal peptaibiotics.</title>
        <authorList>
            <person name="Quandt C.A."/>
            <person name="Bushley K.E."/>
            <person name="Spatafora J.W."/>
        </authorList>
    </citation>
    <scope>NUCLEOTIDE SEQUENCE [LARGE SCALE GENOMIC DNA]</scope>
    <source>
        <strain evidence="9 10">CBS 100239</strain>
    </source>
</reference>
<dbReference type="EMBL" id="LFRF01000038">
    <property type="protein sequence ID" value="KND87287.1"/>
    <property type="molecule type" value="Genomic_DNA"/>
</dbReference>
<dbReference type="InterPro" id="IPR036396">
    <property type="entry name" value="Cyt_P450_sf"/>
</dbReference>
<evidence type="ECO:0000256" key="2">
    <source>
        <dbReference type="ARBA" id="ARBA00010617"/>
    </source>
</evidence>
<dbReference type="SUPFAM" id="SSF48264">
    <property type="entry name" value="Cytochrome P450"/>
    <property type="match status" value="1"/>
</dbReference>
<evidence type="ECO:0000313" key="10">
    <source>
        <dbReference type="Proteomes" id="UP000036947"/>
    </source>
</evidence>
<dbReference type="InterPro" id="IPR050121">
    <property type="entry name" value="Cytochrome_P450_monoxygenase"/>
</dbReference>
<evidence type="ECO:0000256" key="4">
    <source>
        <dbReference type="ARBA" id="ARBA00022723"/>
    </source>
</evidence>
<dbReference type="PRINTS" id="PR00385">
    <property type="entry name" value="P450"/>
</dbReference>
<dbReference type="PRINTS" id="PR00463">
    <property type="entry name" value="EP450I"/>
</dbReference>